<reference evidence="13" key="1">
    <citation type="submission" date="2025-08" db="UniProtKB">
        <authorList>
            <consortium name="RefSeq"/>
        </authorList>
    </citation>
    <scope>IDENTIFICATION</scope>
</reference>
<keyword evidence="5 9" id="KW-0297">G-protein coupled receptor</keyword>
<keyword evidence="3 9" id="KW-0812">Transmembrane</keyword>
<dbReference type="InterPro" id="IPR000611">
    <property type="entry name" value="NPY_rcpt"/>
</dbReference>
<feature type="transmembrane region" description="Helical" evidence="10">
    <location>
        <begin position="73"/>
        <end position="97"/>
    </location>
</feature>
<dbReference type="FunFam" id="1.20.1070.10:FF:000291">
    <property type="entry name" value="Predicted protein"/>
    <property type="match status" value="1"/>
</dbReference>
<dbReference type="PRINTS" id="PR00237">
    <property type="entry name" value="GPCRRHODOPSN"/>
</dbReference>
<dbReference type="GO" id="GO:0005886">
    <property type="term" value="C:plasma membrane"/>
    <property type="evidence" value="ECO:0007669"/>
    <property type="project" value="TreeGrafter"/>
</dbReference>
<organism evidence="12 13">
    <name type="scientific">Biomphalaria glabrata</name>
    <name type="common">Bloodfluke planorb</name>
    <name type="synonym">Freshwater snail</name>
    <dbReference type="NCBI Taxonomy" id="6526"/>
    <lineage>
        <taxon>Eukaryota</taxon>
        <taxon>Metazoa</taxon>
        <taxon>Spiralia</taxon>
        <taxon>Lophotrochozoa</taxon>
        <taxon>Mollusca</taxon>
        <taxon>Gastropoda</taxon>
        <taxon>Heterobranchia</taxon>
        <taxon>Euthyneura</taxon>
        <taxon>Panpulmonata</taxon>
        <taxon>Hygrophila</taxon>
        <taxon>Lymnaeoidea</taxon>
        <taxon>Planorbidae</taxon>
        <taxon>Biomphalaria</taxon>
    </lineage>
</organism>
<protein>
    <submittedName>
        <fullName evidence="13">Orexin/Hypocretin receptor type 1-like isoform X1</fullName>
    </submittedName>
</protein>
<accession>A0A9W3AB27</accession>
<gene>
    <name evidence="13" type="primary">LOC106063479</name>
</gene>
<evidence type="ECO:0000256" key="2">
    <source>
        <dbReference type="ARBA" id="ARBA00010663"/>
    </source>
</evidence>
<feature type="transmembrane region" description="Helical" evidence="10">
    <location>
        <begin position="109"/>
        <end position="131"/>
    </location>
</feature>
<name>A0A9W3AB27_BIOGL</name>
<dbReference type="SUPFAM" id="SSF81321">
    <property type="entry name" value="Family A G protein-coupled receptor-like"/>
    <property type="match status" value="1"/>
</dbReference>
<feature type="domain" description="G-protein coupled receptors family 1 profile" evidence="11">
    <location>
        <begin position="89"/>
        <end position="346"/>
    </location>
</feature>
<dbReference type="Gene3D" id="1.20.1070.10">
    <property type="entry name" value="Rhodopsin 7-helix transmembrane proteins"/>
    <property type="match status" value="1"/>
</dbReference>
<evidence type="ECO:0000256" key="7">
    <source>
        <dbReference type="ARBA" id="ARBA00023170"/>
    </source>
</evidence>
<evidence type="ECO:0000256" key="3">
    <source>
        <dbReference type="ARBA" id="ARBA00022692"/>
    </source>
</evidence>
<sequence>MEMWGHGSYHYSNMSSTESQANTDWINLLSTNIKFIVSASNHSSANDTLSGNTTEGLLDALQEDPLDVIIVNWLFILFSAVVLVIGLLGNCLVWFAVWRNPRMRSATNIFLVNLAVADFLVILICLPPTVAEDITGVWYLGQEMCKIVKCLQKISVLVSVLTLTAIALERWLAICQPLMFRHTMVRAKRAVAIVWAISLVSAVPDAISQDTHLKDGHVVCEPSWSQLSSTIQLWIMFVLFYLVPLVIMTVTYVKVALCLWRSGFTSDNDEASANVPRAQILLRRKKAKMLIVVVALFAVCYLPVYVQFLLSYAELMDYFPWQVVRPLFMFSHWLCYFNSAINPAIYNFMSSHFRREFRIACHICCRSQATHSTIYEALRLRNHNKNRLRQEMHQTTCPTMKDNSCSLQTQSMVLGTLASSCSSLCPQNQSNPNLLAPNYVVGYRATSASNHGIDVLCSDANDVKYLSPNQNYRMASQCQAAAYTYPAPSPISTRRTKVNLKGSPVSIKNVNIQHILISPDVNLGYTGRGVTLNHKSKAVMSIL</sequence>
<dbReference type="PRINTS" id="PR01012">
    <property type="entry name" value="NRPEPTIDEYR"/>
</dbReference>
<dbReference type="OrthoDB" id="10036964at2759"/>
<keyword evidence="8 9" id="KW-0807">Transducer</keyword>
<dbReference type="OMA" id="YNDECEA"/>
<feature type="transmembrane region" description="Helical" evidence="10">
    <location>
        <begin position="330"/>
        <end position="349"/>
    </location>
</feature>
<evidence type="ECO:0000256" key="10">
    <source>
        <dbReference type="SAM" id="Phobius"/>
    </source>
</evidence>
<evidence type="ECO:0000313" key="12">
    <source>
        <dbReference type="Proteomes" id="UP001165740"/>
    </source>
</evidence>
<dbReference type="Proteomes" id="UP001165740">
    <property type="component" value="Chromosome 5"/>
</dbReference>
<feature type="transmembrane region" description="Helical" evidence="10">
    <location>
        <begin position="151"/>
        <end position="168"/>
    </location>
</feature>
<dbReference type="PANTHER" id="PTHR45695">
    <property type="entry name" value="LEUCOKININ RECEPTOR-RELATED"/>
    <property type="match status" value="1"/>
</dbReference>
<dbReference type="Pfam" id="PF00001">
    <property type="entry name" value="7tm_1"/>
    <property type="match status" value="1"/>
</dbReference>
<evidence type="ECO:0000313" key="13">
    <source>
        <dbReference type="RefSeq" id="XP_055884487.1"/>
    </source>
</evidence>
<dbReference type="PANTHER" id="PTHR45695:SF15">
    <property type="entry name" value="OPSIN RH2"/>
    <property type="match status" value="1"/>
</dbReference>
<dbReference type="InterPro" id="IPR017452">
    <property type="entry name" value="GPCR_Rhodpsn_7TM"/>
</dbReference>
<dbReference type="GeneID" id="106063479"/>
<feature type="transmembrane region" description="Helical" evidence="10">
    <location>
        <begin position="289"/>
        <end position="310"/>
    </location>
</feature>
<feature type="transmembrane region" description="Helical" evidence="10">
    <location>
        <begin position="189"/>
        <end position="207"/>
    </location>
</feature>
<evidence type="ECO:0000256" key="5">
    <source>
        <dbReference type="ARBA" id="ARBA00023040"/>
    </source>
</evidence>
<dbReference type="PROSITE" id="PS00237">
    <property type="entry name" value="G_PROTEIN_RECEP_F1_1"/>
    <property type="match status" value="1"/>
</dbReference>
<comment type="subcellular location">
    <subcellularLocation>
        <location evidence="1">Membrane</location>
        <topology evidence="1">Multi-pass membrane protein</topology>
    </subcellularLocation>
</comment>
<proteinExistence type="inferred from homology"/>
<keyword evidence="7 9" id="KW-0675">Receptor</keyword>
<keyword evidence="12" id="KW-1185">Reference proteome</keyword>
<dbReference type="PROSITE" id="PS50262">
    <property type="entry name" value="G_PROTEIN_RECEP_F1_2"/>
    <property type="match status" value="1"/>
</dbReference>
<evidence type="ECO:0000256" key="4">
    <source>
        <dbReference type="ARBA" id="ARBA00022989"/>
    </source>
</evidence>
<evidence type="ECO:0000256" key="8">
    <source>
        <dbReference type="ARBA" id="ARBA00023224"/>
    </source>
</evidence>
<feature type="transmembrane region" description="Helical" evidence="10">
    <location>
        <begin position="231"/>
        <end position="253"/>
    </location>
</feature>
<evidence type="ECO:0000256" key="6">
    <source>
        <dbReference type="ARBA" id="ARBA00023136"/>
    </source>
</evidence>
<dbReference type="AlphaFoldDB" id="A0A9W3AB27"/>
<dbReference type="SMART" id="SM01381">
    <property type="entry name" value="7TM_GPCR_Srsx"/>
    <property type="match status" value="1"/>
</dbReference>
<evidence type="ECO:0000259" key="11">
    <source>
        <dbReference type="PROSITE" id="PS50262"/>
    </source>
</evidence>
<keyword evidence="6 10" id="KW-0472">Membrane</keyword>
<dbReference type="InterPro" id="IPR000276">
    <property type="entry name" value="GPCR_Rhodpsn"/>
</dbReference>
<dbReference type="GO" id="GO:0004983">
    <property type="term" value="F:neuropeptide Y receptor activity"/>
    <property type="evidence" value="ECO:0007669"/>
    <property type="project" value="InterPro"/>
</dbReference>
<keyword evidence="4 10" id="KW-1133">Transmembrane helix</keyword>
<evidence type="ECO:0000256" key="1">
    <source>
        <dbReference type="ARBA" id="ARBA00004141"/>
    </source>
</evidence>
<dbReference type="RefSeq" id="XP_055884487.1">
    <property type="nucleotide sequence ID" value="XM_056028512.1"/>
</dbReference>
<comment type="similarity">
    <text evidence="2 9">Belongs to the G-protein coupled receptor 1 family.</text>
</comment>
<evidence type="ECO:0000256" key="9">
    <source>
        <dbReference type="RuleBase" id="RU000688"/>
    </source>
</evidence>